<dbReference type="AlphaFoldDB" id="A0A1F5F4B2"/>
<reference evidence="6 7" key="1">
    <citation type="journal article" date="2016" name="Nat. Commun.">
        <title>Thousands of microbial genomes shed light on interconnected biogeochemical processes in an aquifer system.</title>
        <authorList>
            <person name="Anantharaman K."/>
            <person name="Brown C.T."/>
            <person name="Hug L.A."/>
            <person name="Sharon I."/>
            <person name="Castelle C.J."/>
            <person name="Probst A.J."/>
            <person name="Thomas B.C."/>
            <person name="Singh A."/>
            <person name="Wilkins M.J."/>
            <person name="Karaoz U."/>
            <person name="Brodie E.L."/>
            <person name="Williams K.H."/>
            <person name="Hubbard S.S."/>
            <person name="Banfield J.F."/>
        </authorList>
    </citation>
    <scope>NUCLEOTIDE SEQUENCE [LARGE SCALE GENOMIC DNA]</scope>
</reference>
<dbReference type="NCBIfam" id="NF033679">
    <property type="entry name" value="DNRLRE_dom"/>
    <property type="match status" value="1"/>
</dbReference>
<name>A0A1F5F4B2_9BACT</name>
<feature type="signal peptide" evidence="4">
    <location>
        <begin position="1"/>
        <end position="19"/>
    </location>
</feature>
<evidence type="ECO:0000259" key="5">
    <source>
        <dbReference type="Pfam" id="PF24517"/>
    </source>
</evidence>
<gene>
    <name evidence="6" type="ORF">A2Y64_06245</name>
</gene>
<accession>A0A1F5F4B2</accession>
<evidence type="ECO:0000313" key="7">
    <source>
        <dbReference type="Proteomes" id="UP000177187"/>
    </source>
</evidence>
<keyword evidence="2" id="KW-0964">Secreted</keyword>
<proteinExistence type="predicted"/>
<dbReference type="Pfam" id="PF24517">
    <property type="entry name" value="CBM96"/>
    <property type="match status" value="1"/>
</dbReference>
<feature type="domain" description="Carbohydrate-binding module family 96" evidence="5">
    <location>
        <begin position="41"/>
        <end position="190"/>
    </location>
</feature>
<keyword evidence="3 4" id="KW-0732">Signal</keyword>
<dbReference type="EMBL" id="MFAF01000101">
    <property type="protein sequence ID" value="OGD74501.1"/>
    <property type="molecule type" value="Genomic_DNA"/>
</dbReference>
<dbReference type="GO" id="GO:0005576">
    <property type="term" value="C:extracellular region"/>
    <property type="evidence" value="ECO:0007669"/>
    <property type="project" value="UniProtKB-SubCell"/>
</dbReference>
<evidence type="ECO:0000256" key="1">
    <source>
        <dbReference type="ARBA" id="ARBA00004613"/>
    </source>
</evidence>
<feature type="chain" id="PRO_5009518465" description="Carbohydrate-binding module family 96 domain-containing protein" evidence="4">
    <location>
        <begin position="20"/>
        <end position="208"/>
    </location>
</feature>
<protein>
    <recommendedName>
        <fullName evidence="5">Carbohydrate-binding module family 96 domain-containing protein</fullName>
    </recommendedName>
</protein>
<evidence type="ECO:0000256" key="2">
    <source>
        <dbReference type="ARBA" id="ARBA00022525"/>
    </source>
</evidence>
<dbReference type="Proteomes" id="UP000177187">
    <property type="component" value="Unassembled WGS sequence"/>
</dbReference>
<dbReference type="InterPro" id="IPR055372">
    <property type="entry name" value="CBM96"/>
</dbReference>
<evidence type="ECO:0000256" key="4">
    <source>
        <dbReference type="SAM" id="SignalP"/>
    </source>
</evidence>
<evidence type="ECO:0000256" key="3">
    <source>
        <dbReference type="ARBA" id="ARBA00022729"/>
    </source>
</evidence>
<comment type="caution">
    <text evidence="6">The sequence shown here is derived from an EMBL/GenBank/DDBJ whole genome shotgun (WGS) entry which is preliminary data.</text>
</comment>
<comment type="subcellular location">
    <subcellularLocation>
        <location evidence="1">Secreted</location>
    </subcellularLocation>
</comment>
<evidence type="ECO:0000313" key="6">
    <source>
        <dbReference type="EMBL" id="OGD74501.1"/>
    </source>
</evidence>
<sequence>MNLRALPLLLLATTLSALATFEVVLQPDADVGKDSYTLWGQGNFGNRYNLFVSESDGRTYLEFVELDDYSGEGLTLVSAELGVYVFGIVHDRPNSRGGLLIAPADEAWEEMTITWSNQPDPLYQYELEGSVDDDSPSDHWDYLDVTGIVALWLDETIPNHGFVIYNHQGIFDVEFTSSDAVGYWPKLTLTLDNPAVEEASWGAIKAGF</sequence>
<organism evidence="6 7">
    <name type="scientific">Candidatus Coatesbacteria bacterium RBG_13_66_14</name>
    <dbReference type="NCBI Taxonomy" id="1817816"/>
    <lineage>
        <taxon>Bacteria</taxon>
        <taxon>Candidatus Coatesiibacteriota</taxon>
    </lineage>
</organism>